<proteinExistence type="predicted"/>
<organism evidence="1 2">
    <name type="scientific">Brassica napus</name>
    <name type="common">Rape</name>
    <dbReference type="NCBI Taxonomy" id="3708"/>
    <lineage>
        <taxon>Eukaryota</taxon>
        <taxon>Viridiplantae</taxon>
        <taxon>Streptophyta</taxon>
        <taxon>Embryophyta</taxon>
        <taxon>Tracheophyta</taxon>
        <taxon>Spermatophyta</taxon>
        <taxon>Magnoliopsida</taxon>
        <taxon>eudicotyledons</taxon>
        <taxon>Gunneridae</taxon>
        <taxon>Pentapetalae</taxon>
        <taxon>rosids</taxon>
        <taxon>malvids</taxon>
        <taxon>Brassicales</taxon>
        <taxon>Brassicaceae</taxon>
        <taxon>Brassiceae</taxon>
        <taxon>Brassica</taxon>
    </lineage>
</organism>
<name>A0A078I055_BRANA</name>
<dbReference type="PaxDb" id="3708-A0A078I055"/>
<evidence type="ECO:0000313" key="1">
    <source>
        <dbReference type="EMBL" id="CDY42433.1"/>
    </source>
</evidence>
<sequence length="51" mass="5751">MLKKRVVKDKETRIKFACLAITSSVLLPTFPQLSLGPSFIQPSHFKPHQEG</sequence>
<evidence type="ECO:0000313" key="2">
    <source>
        <dbReference type="Proteomes" id="UP000028999"/>
    </source>
</evidence>
<reference evidence="1 2" key="1">
    <citation type="journal article" date="2014" name="Science">
        <title>Plant genetics. Early allopolyploid evolution in the post-Neolithic Brassica napus oilseed genome.</title>
        <authorList>
            <person name="Chalhoub B."/>
            <person name="Denoeud F."/>
            <person name="Liu S."/>
            <person name="Parkin I.A."/>
            <person name="Tang H."/>
            <person name="Wang X."/>
            <person name="Chiquet J."/>
            <person name="Belcram H."/>
            <person name="Tong C."/>
            <person name="Samans B."/>
            <person name="Correa M."/>
            <person name="Da Silva C."/>
            <person name="Just J."/>
            <person name="Falentin C."/>
            <person name="Koh C.S."/>
            <person name="Le Clainche I."/>
            <person name="Bernard M."/>
            <person name="Bento P."/>
            <person name="Noel B."/>
            <person name="Labadie K."/>
            <person name="Alberti A."/>
            <person name="Charles M."/>
            <person name="Arnaud D."/>
            <person name="Guo H."/>
            <person name="Daviaud C."/>
            <person name="Alamery S."/>
            <person name="Jabbari K."/>
            <person name="Zhao M."/>
            <person name="Edger P.P."/>
            <person name="Chelaifa H."/>
            <person name="Tack D."/>
            <person name="Lassalle G."/>
            <person name="Mestiri I."/>
            <person name="Schnel N."/>
            <person name="Le Paslier M.C."/>
            <person name="Fan G."/>
            <person name="Renault V."/>
            <person name="Bayer P.E."/>
            <person name="Golicz A.A."/>
            <person name="Manoli S."/>
            <person name="Lee T.H."/>
            <person name="Thi V.H."/>
            <person name="Chalabi S."/>
            <person name="Hu Q."/>
            <person name="Fan C."/>
            <person name="Tollenaere R."/>
            <person name="Lu Y."/>
            <person name="Battail C."/>
            <person name="Shen J."/>
            <person name="Sidebottom C.H."/>
            <person name="Wang X."/>
            <person name="Canaguier A."/>
            <person name="Chauveau A."/>
            <person name="Berard A."/>
            <person name="Deniot G."/>
            <person name="Guan M."/>
            <person name="Liu Z."/>
            <person name="Sun F."/>
            <person name="Lim Y.P."/>
            <person name="Lyons E."/>
            <person name="Town C.D."/>
            <person name="Bancroft I."/>
            <person name="Wang X."/>
            <person name="Meng J."/>
            <person name="Ma J."/>
            <person name="Pires J.C."/>
            <person name="King G.J."/>
            <person name="Brunel D."/>
            <person name="Delourme R."/>
            <person name="Renard M."/>
            <person name="Aury J.M."/>
            <person name="Adams K.L."/>
            <person name="Batley J."/>
            <person name="Snowdon R.J."/>
            <person name="Tost J."/>
            <person name="Edwards D."/>
            <person name="Zhou Y."/>
            <person name="Hua W."/>
            <person name="Sharpe A.G."/>
            <person name="Paterson A.H."/>
            <person name="Guan C."/>
            <person name="Wincker P."/>
        </authorList>
    </citation>
    <scope>NUCLEOTIDE SEQUENCE [LARGE SCALE GENOMIC DNA]</scope>
    <source>
        <strain evidence="2">cv. Darmor-bzh</strain>
    </source>
</reference>
<dbReference type="Proteomes" id="UP000028999">
    <property type="component" value="Unassembled WGS sequence"/>
</dbReference>
<dbReference type="EMBL" id="LK032524">
    <property type="protein sequence ID" value="CDY42433.1"/>
    <property type="molecule type" value="Genomic_DNA"/>
</dbReference>
<dbReference type="Gramene" id="CDY42433">
    <property type="protein sequence ID" value="CDY42433"/>
    <property type="gene ID" value="GSBRNA2T00074740001"/>
</dbReference>
<dbReference type="AlphaFoldDB" id="A0A078I055"/>
<accession>A0A078I055</accession>
<keyword evidence="2" id="KW-1185">Reference proteome</keyword>
<gene>
    <name evidence="1" type="primary">BnaC02g22750D</name>
    <name evidence="1" type="ORF">GSBRNA2T00074740001</name>
</gene>
<protein>
    <submittedName>
        <fullName evidence="1">BnaC02g22750D protein</fullName>
    </submittedName>
</protein>